<comment type="subcellular location">
    <subcellularLocation>
        <location evidence="1">Membrane</location>
        <topology evidence="1">Multi-pass membrane protein</topology>
    </subcellularLocation>
</comment>
<feature type="domain" description="Cation efflux protein cytoplasmic" evidence="8">
    <location>
        <begin position="212"/>
        <end position="290"/>
    </location>
</feature>
<dbReference type="PANTHER" id="PTHR43840:SF15">
    <property type="entry name" value="MITOCHONDRIAL METAL TRANSPORTER 1-RELATED"/>
    <property type="match status" value="1"/>
</dbReference>
<organism evidence="9 10">
    <name type="scientific">Methanocorpusculum parvum</name>
    <dbReference type="NCBI Taxonomy" id="2193"/>
    <lineage>
        <taxon>Archaea</taxon>
        <taxon>Methanobacteriati</taxon>
        <taxon>Methanobacteriota</taxon>
        <taxon>Stenosarchaea group</taxon>
        <taxon>Methanomicrobia</taxon>
        <taxon>Methanomicrobiales</taxon>
        <taxon>Methanocorpusculaceae</taxon>
        <taxon>Methanocorpusculum</taxon>
    </lineage>
</organism>
<keyword evidence="2" id="KW-0813">Transport</keyword>
<name>A0AAX0Q9V7_9EURY</name>
<dbReference type="InterPro" id="IPR058533">
    <property type="entry name" value="Cation_efflux_TM"/>
</dbReference>
<dbReference type="InterPro" id="IPR036837">
    <property type="entry name" value="Cation_efflux_CTD_sf"/>
</dbReference>
<gene>
    <name evidence="9" type="ORF">ASJ83_05665</name>
</gene>
<evidence type="ECO:0000259" key="7">
    <source>
        <dbReference type="Pfam" id="PF01545"/>
    </source>
</evidence>
<comment type="caution">
    <text evidence="9">The sequence shown here is derived from an EMBL/GenBank/DDBJ whole genome shotgun (WGS) entry which is preliminary data.</text>
</comment>
<dbReference type="GO" id="GO:0005886">
    <property type="term" value="C:plasma membrane"/>
    <property type="evidence" value="ECO:0007669"/>
    <property type="project" value="TreeGrafter"/>
</dbReference>
<dbReference type="GO" id="GO:0015341">
    <property type="term" value="F:zinc efflux antiporter activity"/>
    <property type="evidence" value="ECO:0007669"/>
    <property type="project" value="TreeGrafter"/>
</dbReference>
<dbReference type="Pfam" id="PF16916">
    <property type="entry name" value="ZT_dimer"/>
    <property type="match status" value="1"/>
</dbReference>
<dbReference type="Gene3D" id="1.20.1510.10">
    <property type="entry name" value="Cation efflux protein transmembrane domain"/>
    <property type="match status" value="1"/>
</dbReference>
<evidence type="ECO:0000256" key="6">
    <source>
        <dbReference type="SAM" id="Phobius"/>
    </source>
</evidence>
<keyword evidence="10" id="KW-1185">Reference proteome</keyword>
<dbReference type="InterPro" id="IPR027469">
    <property type="entry name" value="Cation_efflux_TMD_sf"/>
</dbReference>
<evidence type="ECO:0000256" key="5">
    <source>
        <dbReference type="ARBA" id="ARBA00023136"/>
    </source>
</evidence>
<dbReference type="Proteomes" id="UP000243820">
    <property type="component" value="Unassembled WGS sequence"/>
</dbReference>
<dbReference type="GO" id="GO:0015086">
    <property type="term" value="F:cadmium ion transmembrane transporter activity"/>
    <property type="evidence" value="ECO:0007669"/>
    <property type="project" value="TreeGrafter"/>
</dbReference>
<dbReference type="PANTHER" id="PTHR43840">
    <property type="entry name" value="MITOCHONDRIAL METAL TRANSPORTER 1-RELATED"/>
    <property type="match status" value="1"/>
</dbReference>
<sequence length="307" mass="33731">MSENTAKQNVARLSIFSNAFLTIAKLITGLSIGSVSIISEAIHSGMDLAASFIAYFSVRRSAMPPDTDHAFGHGKYEDASGLIEALLIVLAAGIIIWEAVNKLIHGGDTLSADLLFIGMIVMGISACMNLFVSQKLMKVAKETDSIALESDAWHLRTDVFTSAGVLAGLILIQITGLTFLDSVIAIIVALLILREAASLIRRSFGDLMDESLDEKEMEKICEIICRHQNAYTNYHSLKTRKAGPDKFIEFHLMMPHATPLSQAHKVLQEVEDELKAEIPRITVIVHLDPCDGRCNQETCTFVCRRKT</sequence>
<protein>
    <submittedName>
        <fullName evidence="9">Cation transporter</fullName>
    </submittedName>
</protein>
<feature type="transmembrane region" description="Helical" evidence="6">
    <location>
        <begin position="82"/>
        <end position="100"/>
    </location>
</feature>
<dbReference type="SUPFAM" id="SSF161111">
    <property type="entry name" value="Cation efflux protein transmembrane domain-like"/>
    <property type="match status" value="1"/>
</dbReference>
<dbReference type="GO" id="GO:0015093">
    <property type="term" value="F:ferrous iron transmembrane transporter activity"/>
    <property type="evidence" value="ECO:0007669"/>
    <property type="project" value="TreeGrafter"/>
</dbReference>
<evidence type="ECO:0000256" key="4">
    <source>
        <dbReference type="ARBA" id="ARBA00022989"/>
    </source>
</evidence>
<dbReference type="NCBIfam" id="TIGR01297">
    <property type="entry name" value="CDF"/>
    <property type="match status" value="1"/>
</dbReference>
<keyword evidence="4 6" id="KW-1133">Transmembrane helix</keyword>
<dbReference type="Gene3D" id="3.30.70.1350">
    <property type="entry name" value="Cation efflux protein, cytoplasmic domain"/>
    <property type="match status" value="1"/>
</dbReference>
<dbReference type="RefSeq" id="WP_095641938.1">
    <property type="nucleotide sequence ID" value="NZ_LMVO01000008.1"/>
</dbReference>
<dbReference type="SUPFAM" id="SSF160240">
    <property type="entry name" value="Cation efflux protein cytoplasmic domain-like"/>
    <property type="match status" value="1"/>
</dbReference>
<feature type="domain" description="Cation efflux protein transmembrane" evidence="7">
    <location>
        <begin position="13"/>
        <end position="208"/>
    </location>
</feature>
<evidence type="ECO:0000256" key="1">
    <source>
        <dbReference type="ARBA" id="ARBA00004141"/>
    </source>
</evidence>
<keyword evidence="3 6" id="KW-0812">Transmembrane</keyword>
<feature type="transmembrane region" description="Helical" evidence="6">
    <location>
        <begin position="112"/>
        <end position="132"/>
    </location>
</feature>
<dbReference type="InterPro" id="IPR027470">
    <property type="entry name" value="Cation_efflux_CTD"/>
</dbReference>
<feature type="transmembrane region" description="Helical" evidence="6">
    <location>
        <begin position="165"/>
        <end position="193"/>
    </location>
</feature>
<dbReference type="EMBL" id="LMVO01000008">
    <property type="protein sequence ID" value="PAV09696.1"/>
    <property type="molecule type" value="Genomic_DNA"/>
</dbReference>
<dbReference type="GO" id="GO:0006882">
    <property type="term" value="P:intracellular zinc ion homeostasis"/>
    <property type="evidence" value="ECO:0007669"/>
    <property type="project" value="TreeGrafter"/>
</dbReference>
<reference evidence="9 10" key="1">
    <citation type="journal article" date="2017" name="BMC Genomics">
        <title>Genomic analysis of methanogenic archaea reveals a shift towards energy conservation.</title>
        <authorList>
            <person name="Gilmore S.P."/>
            <person name="Henske J.K."/>
            <person name="Sexton J.A."/>
            <person name="Solomon K.V."/>
            <person name="Seppala S."/>
            <person name="Yoo J.I."/>
            <person name="Huyett L.M."/>
            <person name="Pressman A."/>
            <person name="Cogan J.Z."/>
            <person name="Kivenson V."/>
            <person name="Peng X."/>
            <person name="Tan Y."/>
            <person name="Valentine D.L."/>
            <person name="O'Malley M.A."/>
        </authorList>
    </citation>
    <scope>NUCLEOTIDE SEQUENCE [LARGE SCALE GENOMIC DNA]</scope>
    <source>
        <strain evidence="9 10">XII</strain>
    </source>
</reference>
<proteinExistence type="predicted"/>
<evidence type="ECO:0000256" key="2">
    <source>
        <dbReference type="ARBA" id="ARBA00022448"/>
    </source>
</evidence>
<dbReference type="AlphaFoldDB" id="A0AAX0Q9V7"/>
<accession>A0AAX0Q9V7</accession>
<dbReference type="Pfam" id="PF01545">
    <property type="entry name" value="Cation_efflux"/>
    <property type="match status" value="1"/>
</dbReference>
<evidence type="ECO:0000313" key="10">
    <source>
        <dbReference type="Proteomes" id="UP000243820"/>
    </source>
</evidence>
<dbReference type="InterPro" id="IPR050291">
    <property type="entry name" value="CDF_Transporter"/>
</dbReference>
<dbReference type="InterPro" id="IPR002524">
    <property type="entry name" value="Cation_efflux"/>
</dbReference>
<evidence type="ECO:0000313" key="9">
    <source>
        <dbReference type="EMBL" id="PAV09696.1"/>
    </source>
</evidence>
<feature type="transmembrane region" description="Helical" evidence="6">
    <location>
        <begin position="15"/>
        <end position="38"/>
    </location>
</feature>
<keyword evidence="5 6" id="KW-0472">Membrane</keyword>
<evidence type="ECO:0000256" key="3">
    <source>
        <dbReference type="ARBA" id="ARBA00022692"/>
    </source>
</evidence>
<evidence type="ECO:0000259" key="8">
    <source>
        <dbReference type="Pfam" id="PF16916"/>
    </source>
</evidence>